<feature type="region of interest" description="Disordered" evidence="1">
    <location>
        <begin position="236"/>
        <end position="260"/>
    </location>
</feature>
<protein>
    <recommendedName>
        <fullName evidence="4">PWWP domain-containing protein</fullName>
    </recommendedName>
</protein>
<keyword evidence="3" id="KW-1185">Reference proteome</keyword>
<name>A0AAV7XM27_9NEOP</name>
<comment type="caution">
    <text evidence="2">The sequence shown here is derived from an EMBL/GenBank/DDBJ whole genome shotgun (WGS) entry which is preliminary data.</text>
</comment>
<dbReference type="EMBL" id="JAPTSV010000006">
    <property type="protein sequence ID" value="KAJ1526731.1"/>
    <property type="molecule type" value="Genomic_DNA"/>
</dbReference>
<evidence type="ECO:0000313" key="3">
    <source>
        <dbReference type="Proteomes" id="UP001075354"/>
    </source>
</evidence>
<evidence type="ECO:0008006" key="4">
    <source>
        <dbReference type="Google" id="ProtNLM"/>
    </source>
</evidence>
<dbReference type="AlphaFoldDB" id="A0AAV7XM27"/>
<reference evidence="2" key="1">
    <citation type="submission" date="2022-12" db="EMBL/GenBank/DDBJ databases">
        <title>Chromosome-level genome assembly of the bean flower thrips Megalurothrips usitatus.</title>
        <authorList>
            <person name="Ma L."/>
            <person name="Liu Q."/>
            <person name="Li H."/>
            <person name="Cai W."/>
        </authorList>
    </citation>
    <scope>NUCLEOTIDE SEQUENCE</scope>
    <source>
        <strain evidence="2">Cailab_2022a</strain>
    </source>
</reference>
<sequence length="391" mass="44788">MQGRKRKERGAENPTTPTRVSPRKKAGNQRSKSTETPEELQVTPHKLHRDHLGERATSSVAVTNANVLERGYTSDGMSFDSLVDDDDALPDINMSSPFKCRKYVKDDIVWAPFEEMLWPALVTSVKWPYVRYSFVNEKSKFVHKAHAKKLIPFDNAAKNLELKEQGKAYTDFLAAYELVVKYLCKRKQNADISARRFLTLSDKNDEVSQAKDCLFRLTGNYDDGEDDEEAVVDIPAEDDCGNKPCNEEEEEDVGPQESAEERAKVAEILKDLETLPRKMTVSQRQRDKMEVEAKQLLEVIESKECYDYLMQIRNGSIPSSRHKKYFNNELVHGGLGPFTLFKGLTSQLLAVLDNYCDKNEDEHEYKHNVMLAEVRKYLVGHSFLTHCNFFS</sequence>
<dbReference type="Proteomes" id="UP001075354">
    <property type="component" value="Chromosome 6"/>
</dbReference>
<accession>A0AAV7XM27</accession>
<gene>
    <name evidence="2" type="ORF">ONE63_008311</name>
</gene>
<evidence type="ECO:0000313" key="2">
    <source>
        <dbReference type="EMBL" id="KAJ1526731.1"/>
    </source>
</evidence>
<evidence type="ECO:0000256" key="1">
    <source>
        <dbReference type="SAM" id="MobiDB-lite"/>
    </source>
</evidence>
<dbReference type="SUPFAM" id="SSF63748">
    <property type="entry name" value="Tudor/PWWP/MBT"/>
    <property type="match status" value="1"/>
</dbReference>
<feature type="region of interest" description="Disordered" evidence="1">
    <location>
        <begin position="1"/>
        <end position="55"/>
    </location>
</feature>
<proteinExistence type="predicted"/>
<organism evidence="2 3">
    <name type="scientific">Megalurothrips usitatus</name>
    <name type="common">bean blossom thrips</name>
    <dbReference type="NCBI Taxonomy" id="439358"/>
    <lineage>
        <taxon>Eukaryota</taxon>
        <taxon>Metazoa</taxon>
        <taxon>Ecdysozoa</taxon>
        <taxon>Arthropoda</taxon>
        <taxon>Hexapoda</taxon>
        <taxon>Insecta</taxon>
        <taxon>Pterygota</taxon>
        <taxon>Neoptera</taxon>
        <taxon>Paraneoptera</taxon>
        <taxon>Thysanoptera</taxon>
        <taxon>Terebrantia</taxon>
        <taxon>Thripoidea</taxon>
        <taxon>Thripidae</taxon>
        <taxon>Megalurothrips</taxon>
    </lineage>
</organism>